<name>A0ABM6M2C2_9GAMM</name>
<gene>
    <name evidence="8" type="ORF">CDV26_11360</name>
</gene>
<feature type="transmembrane region" description="Helical" evidence="6">
    <location>
        <begin position="305"/>
        <end position="324"/>
    </location>
</feature>
<dbReference type="Proteomes" id="UP000249910">
    <property type="component" value="Chromosome"/>
</dbReference>
<reference evidence="8 9" key="1">
    <citation type="submission" date="2017-06" db="EMBL/GenBank/DDBJ databases">
        <title>Complete genome of Francisella halioticida.</title>
        <authorList>
            <person name="Sjodin A."/>
        </authorList>
    </citation>
    <scope>NUCLEOTIDE SEQUENCE [LARGE SCALE GENOMIC DNA]</scope>
    <source>
        <strain evidence="8 9">DSM 23729</strain>
    </source>
</reference>
<accession>A0ABM6M2C2</accession>
<dbReference type="PANTHER" id="PTHR33406">
    <property type="entry name" value="MEMBRANE PROTEIN MJ1562-RELATED"/>
    <property type="match status" value="1"/>
</dbReference>
<evidence type="ECO:0000256" key="1">
    <source>
        <dbReference type="ARBA" id="ARBA00004651"/>
    </source>
</evidence>
<dbReference type="EMBL" id="CP022132">
    <property type="protein sequence ID" value="ASG68894.1"/>
    <property type="molecule type" value="Genomic_DNA"/>
</dbReference>
<organism evidence="8 9">
    <name type="scientific">Francisella halioticida</name>
    <dbReference type="NCBI Taxonomy" id="549298"/>
    <lineage>
        <taxon>Bacteria</taxon>
        <taxon>Pseudomonadati</taxon>
        <taxon>Pseudomonadota</taxon>
        <taxon>Gammaproteobacteria</taxon>
        <taxon>Thiotrichales</taxon>
        <taxon>Francisellaceae</taxon>
        <taxon>Francisella</taxon>
    </lineage>
</organism>
<feature type="transmembrane region" description="Helical" evidence="6">
    <location>
        <begin position="9"/>
        <end position="28"/>
    </location>
</feature>
<dbReference type="InterPro" id="IPR050545">
    <property type="entry name" value="Mycobact_MmpL"/>
</dbReference>
<dbReference type="Pfam" id="PF03176">
    <property type="entry name" value="MMPL"/>
    <property type="match status" value="1"/>
</dbReference>
<keyword evidence="2" id="KW-1003">Cell membrane</keyword>
<feature type="transmembrane region" description="Helical" evidence="6">
    <location>
        <begin position="695"/>
        <end position="716"/>
    </location>
</feature>
<dbReference type="PANTHER" id="PTHR33406:SF13">
    <property type="entry name" value="MEMBRANE PROTEIN YDFJ"/>
    <property type="match status" value="1"/>
</dbReference>
<feature type="transmembrane region" description="Helical" evidence="6">
    <location>
        <begin position="279"/>
        <end position="299"/>
    </location>
</feature>
<proteinExistence type="predicted"/>
<sequence length="780" mass="87557">MKDKYIIRFILWAIAIVISFIIFGLYIARNPNLNTNILALLPSQHSSPTLVSATSKFSNEISDNIIFLVGENNEQKAELAASKFSILLKKSNLFEKINTGISSTQELSWGSFYFPYRLQLLSPKDKDLLTSHNYERIYQNALANIYNPTGIVNRKLLNSDPFFTYQNFLFNLPKPSSKLKLNNSFLIAKKNNKYYVLIKTETKGKSFSLTSQKNLMNVIDTAINDVSRNDIEVLKTGMLFYANAGAQSAHHEVNTIGIGGLIGILLLIIFTFKSIKPFFFTVFSILCGFVAAFVVTHYIFGSVFLFTLVFGASLIGVSVDYAFFFYSEMLLAGKNSCSKKGLDKILSGITLALINIIIAFIIIGLVPFPGLRQLAIFAITGLSVSYFTVVCFFPYALSKVKYPAKHPILLHLSNGYLSFWKNLSIKICFVIFFSILILAMVGVYKTHSNDDIHILQPTSEKLIKQEAYIKQVIGSNIGLNYIIVLANSNKELIEKAHRTSSIIRKNFTNINHPLISISDYIPSINQQKENYDETKKLIHSKYMQQYLNKVGFTKAQQEQLVTNLNEISFSPLTLSHWLNNPISKQTSFLYLGEQPSNYKALAILLSKNIDISKLKELLTNQKNVYVIDDTKQISKIFGHYKSIISYVLIGVIFLLWIGLVLRYGFKKSLIYILVPILSCLSSIAILGIFDIPFTLFSILATILVLGISMDYVLFLAESHDHKFNSTMLALSLSAITTVLTFGLLSLSSTPAIEYFGITALTGITLAFILSPIVTKVTHEQ</sequence>
<evidence type="ECO:0000313" key="9">
    <source>
        <dbReference type="Proteomes" id="UP000249910"/>
    </source>
</evidence>
<evidence type="ECO:0000256" key="2">
    <source>
        <dbReference type="ARBA" id="ARBA00022475"/>
    </source>
</evidence>
<feature type="transmembrane region" description="Helical" evidence="6">
    <location>
        <begin position="728"/>
        <end position="748"/>
    </location>
</feature>
<feature type="transmembrane region" description="Helical" evidence="6">
    <location>
        <begin position="374"/>
        <end position="397"/>
    </location>
</feature>
<evidence type="ECO:0000256" key="4">
    <source>
        <dbReference type="ARBA" id="ARBA00022989"/>
    </source>
</evidence>
<feature type="transmembrane region" description="Helical" evidence="6">
    <location>
        <begin position="668"/>
        <end position="689"/>
    </location>
</feature>
<evidence type="ECO:0000259" key="7">
    <source>
        <dbReference type="PROSITE" id="PS50156"/>
    </source>
</evidence>
<feature type="domain" description="SSD" evidence="7">
    <location>
        <begin position="256"/>
        <end position="399"/>
    </location>
</feature>
<evidence type="ECO:0000313" key="8">
    <source>
        <dbReference type="EMBL" id="ASG68894.1"/>
    </source>
</evidence>
<evidence type="ECO:0000256" key="3">
    <source>
        <dbReference type="ARBA" id="ARBA00022692"/>
    </source>
</evidence>
<dbReference type="InterPro" id="IPR000731">
    <property type="entry name" value="SSD"/>
</dbReference>
<feature type="transmembrane region" description="Helical" evidence="6">
    <location>
        <begin position="345"/>
        <end position="368"/>
    </location>
</feature>
<feature type="transmembrane region" description="Helical" evidence="6">
    <location>
        <begin position="643"/>
        <end position="661"/>
    </location>
</feature>
<feature type="transmembrane region" description="Helical" evidence="6">
    <location>
        <begin position="253"/>
        <end position="272"/>
    </location>
</feature>
<dbReference type="SUPFAM" id="SSF82866">
    <property type="entry name" value="Multidrug efflux transporter AcrB transmembrane domain"/>
    <property type="match status" value="2"/>
</dbReference>
<keyword evidence="4 6" id="KW-1133">Transmembrane helix</keyword>
<dbReference type="PROSITE" id="PS50156">
    <property type="entry name" value="SSD"/>
    <property type="match status" value="1"/>
</dbReference>
<feature type="transmembrane region" description="Helical" evidence="6">
    <location>
        <begin position="423"/>
        <end position="444"/>
    </location>
</feature>
<comment type="subcellular location">
    <subcellularLocation>
        <location evidence="1">Cell membrane</location>
        <topology evidence="1">Multi-pass membrane protein</topology>
    </subcellularLocation>
</comment>
<keyword evidence="9" id="KW-1185">Reference proteome</keyword>
<protein>
    <recommendedName>
        <fullName evidence="7">SSD domain-containing protein</fullName>
    </recommendedName>
</protein>
<evidence type="ECO:0000256" key="5">
    <source>
        <dbReference type="ARBA" id="ARBA00023136"/>
    </source>
</evidence>
<dbReference type="InterPro" id="IPR004869">
    <property type="entry name" value="MMPL_dom"/>
</dbReference>
<evidence type="ECO:0000256" key="6">
    <source>
        <dbReference type="SAM" id="Phobius"/>
    </source>
</evidence>
<keyword evidence="3 6" id="KW-0812">Transmembrane</keyword>
<keyword evidence="5 6" id="KW-0472">Membrane</keyword>
<dbReference type="Gene3D" id="1.20.1640.10">
    <property type="entry name" value="Multidrug efflux transporter AcrB transmembrane domain"/>
    <property type="match status" value="2"/>
</dbReference>
<feature type="transmembrane region" description="Helical" evidence="6">
    <location>
        <begin position="754"/>
        <end position="774"/>
    </location>
</feature>
<dbReference type="RefSeq" id="WP_088773353.1">
    <property type="nucleotide sequence ID" value="NZ_AP023082.1"/>
</dbReference>